<accession>A0A378W2Z1</accession>
<dbReference type="PROSITE" id="PS00687">
    <property type="entry name" value="ALDEHYDE_DEHYDR_GLU"/>
    <property type="match status" value="1"/>
</dbReference>
<evidence type="ECO:0000256" key="3">
    <source>
        <dbReference type="PIRNR" id="PIRNR036492"/>
    </source>
</evidence>
<evidence type="ECO:0000259" key="7">
    <source>
        <dbReference type="Pfam" id="PF00171"/>
    </source>
</evidence>
<gene>
    <name evidence="8" type="primary">calB_1</name>
    <name evidence="8" type="ORF">NCTC4524_03376</name>
</gene>
<name>A0A378W2Z1_9MYCO</name>
<dbReference type="PIRSF" id="PIRSF036492">
    <property type="entry name" value="ALDH"/>
    <property type="match status" value="1"/>
</dbReference>
<evidence type="ECO:0000256" key="2">
    <source>
        <dbReference type="ARBA" id="ARBA00023002"/>
    </source>
</evidence>
<evidence type="ECO:0000313" key="9">
    <source>
        <dbReference type="Proteomes" id="UP000254945"/>
    </source>
</evidence>
<dbReference type="PANTHER" id="PTHR43570:SF16">
    <property type="entry name" value="ALDEHYDE DEHYDROGENASE TYPE III, ISOFORM Q"/>
    <property type="match status" value="1"/>
</dbReference>
<dbReference type="RefSeq" id="WP_036388899.1">
    <property type="nucleotide sequence ID" value="NZ_CP081000.1"/>
</dbReference>
<dbReference type="InterPro" id="IPR016163">
    <property type="entry name" value="Ald_DH_C"/>
</dbReference>
<dbReference type="GO" id="GO:0005737">
    <property type="term" value="C:cytoplasm"/>
    <property type="evidence" value="ECO:0007669"/>
    <property type="project" value="TreeGrafter"/>
</dbReference>
<evidence type="ECO:0000256" key="5">
    <source>
        <dbReference type="PROSITE-ProRule" id="PRU10007"/>
    </source>
</evidence>
<evidence type="ECO:0000256" key="6">
    <source>
        <dbReference type="RuleBase" id="RU003345"/>
    </source>
</evidence>
<comment type="similarity">
    <text evidence="1 3 6">Belongs to the aldehyde dehydrogenase family.</text>
</comment>
<dbReference type="SUPFAM" id="SSF53720">
    <property type="entry name" value="ALDH-like"/>
    <property type="match status" value="1"/>
</dbReference>
<feature type="domain" description="Aldehyde dehydrogenase" evidence="7">
    <location>
        <begin position="2"/>
        <end position="452"/>
    </location>
</feature>
<protein>
    <recommendedName>
        <fullName evidence="3">Aldehyde dehydrogenase</fullName>
    </recommendedName>
</protein>
<organism evidence="8 9">
    <name type="scientific">Mycolicibacterium senegalense</name>
    <dbReference type="NCBI Taxonomy" id="1796"/>
    <lineage>
        <taxon>Bacteria</taxon>
        <taxon>Bacillati</taxon>
        <taxon>Actinomycetota</taxon>
        <taxon>Actinomycetes</taxon>
        <taxon>Mycobacteriales</taxon>
        <taxon>Mycobacteriaceae</taxon>
        <taxon>Mycolicibacterium</taxon>
    </lineage>
</organism>
<dbReference type="InterPro" id="IPR012394">
    <property type="entry name" value="Aldehyde_DH_NAD(P)"/>
</dbReference>
<dbReference type="InterPro" id="IPR015590">
    <property type="entry name" value="Aldehyde_DH_dom"/>
</dbReference>
<dbReference type="InterPro" id="IPR016161">
    <property type="entry name" value="Ald_DH/histidinol_DH"/>
</dbReference>
<dbReference type="EMBL" id="UGQQ01000002">
    <property type="protein sequence ID" value="SUA27405.1"/>
    <property type="molecule type" value="Genomic_DNA"/>
</dbReference>
<dbReference type="GO" id="GO:0004029">
    <property type="term" value="F:aldehyde dehydrogenase (NAD+) activity"/>
    <property type="evidence" value="ECO:0007669"/>
    <property type="project" value="TreeGrafter"/>
</dbReference>
<dbReference type="GO" id="GO:0006081">
    <property type="term" value="P:aldehyde metabolic process"/>
    <property type="evidence" value="ECO:0007669"/>
    <property type="project" value="InterPro"/>
</dbReference>
<evidence type="ECO:0000256" key="1">
    <source>
        <dbReference type="ARBA" id="ARBA00009986"/>
    </source>
</evidence>
<dbReference type="InterPro" id="IPR016162">
    <property type="entry name" value="Ald_DH_N"/>
</dbReference>
<proteinExistence type="inferred from homology"/>
<feature type="active site" evidence="4">
    <location>
        <position position="260"/>
    </location>
</feature>
<dbReference type="Gene3D" id="3.40.309.10">
    <property type="entry name" value="Aldehyde Dehydrogenase, Chain A, domain 2"/>
    <property type="match status" value="1"/>
</dbReference>
<dbReference type="PANTHER" id="PTHR43570">
    <property type="entry name" value="ALDEHYDE DEHYDROGENASE"/>
    <property type="match status" value="1"/>
</dbReference>
<dbReference type="InterPro" id="IPR029510">
    <property type="entry name" value="Ald_DH_CS_GLU"/>
</dbReference>
<sequence length="501" mass="53036">MTVTSPATAGPLVDVPAAELQRLLDSQRAAQSLDPIPDAETRRDRIDRFVAAVLEHSTELAEALDADFGGRPPTTSLELDILGGMGSIAYARENLEAWMAPTEVPGGMGGAFPTFVQNRPKGVVGVISPWNFPVVLAFVPTVEALAAGNRVMIKFSDMTPRTGAVFARAVASRMSPEEVVVVNGGLQTATAFTDLRFDHIFFTGSPKVGRLVATAAGKNLVPVTLELGGKNPAIVAPDADIVDAATRLAAARHVNSGQVCLCPDYAFVPESSRDAFVDAYRKAVLAHFPTFVDNPDVVSIVNDANFARVSGLVEDAKSKGAVEIVIVPEEEKDRVPDAGSRRYPPTLLLDTPESAAIHTEEIFGPVLVVHTYSDIDEAISYAATGEHPLSSYWYGADTEEFQRFLLNTTSGAVSRNDFGLAYVNDAVPFGGVGMSGSGAYHGKAGFDTFSHQRPVAQSDLPTPFAAAFTPPLTPERVQTATGTVAAILADTASRLPQDGQA</sequence>
<evidence type="ECO:0000256" key="4">
    <source>
        <dbReference type="PIRSR" id="PIRSR036492-1"/>
    </source>
</evidence>
<feature type="active site" evidence="4 5">
    <location>
        <position position="226"/>
    </location>
</feature>
<dbReference type="Pfam" id="PF00171">
    <property type="entry name" value="Aldedh"/>
    <property type="match status" value="1"/>
</dbReference>
<dbReference type="AlphaFoldDB" id="A0A378W2Z1"/>
<reference evidence="8 9" key="1">
    <citation type="submission" date="2018-06" db="EMBL/GenBank/DDBJ databases">
        <authorList>
            <consortium name="Pathogen Informatics"/>
            <person name="Doyle S."/>
        </authorList>
    </citation>
    <scope>NUCLEOTIDE SEQUENCE [LARGE SCALE GENOMIC DNA]</scope>
    <source>
        <strain evidence="8 9">NCTC4524</strain>
    </source>
</reference>
<evidence type="ECO:0000313" key="8">
    <source>
        <dbReference type="EMBL" id="SUA27405.1"/>
    </source>
</evidence>
<keyword evidence="2 3" id="KW-0560">Oxidoreductase</keyword>
<dbReference type="Gene3D" id="3.40.605.10">
    <property type="entry name" value="Aldehyde Dehydrogenase, Chain A, domain 1"/>
    <property type="match status" value="1"/>
</dbReference>
<dbReference type="Proteomes" id="UP000254945">
    <property type="component" value="Unassembled WGS sequence"/>
</dbReference>